<feature type="domain" description="Heterokaryon incompatibility" evidence="1">
    <location>
        <begin position="1"/>
        <end position="107"/>
    </location>
</feature>
<dbReference type="EMBL" id="JAFFGZ010000001">
    <property type="protein sequence ID" value="KAK4648996.1"/>
    <property type="molecule type" value="Genomic_DNA"/>
</dbReference>
<sequence length="269" mass="31294">MAKIYARARAVVVWLAPATEASGRAMRTIRSLATLPDDEKEWKESILKPKHFPNMRRHGRLPIIPRRAAPSRTEEFIDTHEIGSLDKQDIRKLLNRPWFKRIWVVQEVAATRHSPHCYRVRQWRPQRPGALLRHRQRYAHMATQARSGDAVLTYPNRTHYVLMKNTDRKPRHLENDGSRFSLSLGRPLSDLIDKYRHREAMDRRDKVYALLGMCSDDPGALLSDYNISWSHLDQQLTRSVLKLTHPVVIDARDNRDSVTIKGEGYVVGR</sequence>
<protein>
    <recommendedName>
        <fullName evidence="1">Heterokaryon incompatibility domain-containing protein</fullName>
    </recommendedName>
</protein>
<dbReference type="InterPro" id="IPR010730">
    <property type="entry name" value="HET"/>
</dbReference>
<organism evidence="2 3">
    <name type="scientific">Podospora bellae-mahoneyi</name>
    <dbReference type="NCBI Taxonomy" id="2093777"/>
    <lineage>
        <taxon>Eukaryota</taxon>
        <taxon>Fungi</taxon>
        <taxon>Dikarya</taxon>
        <taxon>Ascomycota</taxon>
        <taxon>Pezizomycotina</taxon>
        <taxon>Sordariomycetes</taxon>
        <taxon>Sordariomycetidae</taxon>
        <taxon>Sordariales</taxon>
        <taxon>Podosporaceae</taxon>
        <taxon>Podospora</taxon>
    </lineage>
</organism>
<name>A0ABR0FZU8_9PEZI</name>
<proteinExistence type="predicted"/>
<accession>A0ABR0FZU8</accession>
<dbReference type="PANTHER" id="PTHR24148">
    <property type="entry name" value="ANKYRIN REPEAT DOMAIN-CONTAINING PROTEIN 39 HOMOLOG-RELATED"/>
    <property type="match status" value="1"/>
</dbReference>
<dbReference type="PANTHER" id="PTHR24148:SF78">
    <property type="entry name" value="HETEROKARYON INCOMPATIBILITY DOMAIN-CONTAINING PROTEIN"/>
    <property type="match status" value="1"/>
</dbReference>
<dbReference type="GeneID" id="87891101"/>
<dbReference type="Proteomes" id="UP001322138">
    <property type="component" value="Unassembled WGS sequence"/>
</dbReference>
<evidence type="ECO:0000259" key="1">
    <source>
        <dbReference type="Pfam" id="PF06985"/>
    </source>
</evidence>
<reference evidence="2 3" key="1">
    <citation type="journal article" date="2023" name="bioRxiv">
        <title>High-quality genome assemblies of four members of thePodospora anserinaspecies complex.</title>
        <authorList>
            <person name="Ament-Velasquez S.L."/>
            <person name="Vogan A.A."/>
            <person name="Wallerman O."/>
            <person name="Hartmann F."/>
            <person name="Gautier V."/>
            <person name="Silar P."/>
            <person name="Giraud T."/>
            <person name="Johannesson H."/>
        </authorList>
    </citation>
    <scope>NUCLEOTIDE SEQUENCE [LARGE SCALE GENOMIC DNA]</scope>
    <source>
        <strain evidence="2 3">CBS 112042</strain>
    </source>
</reference>
<keyword evidence="3" id="KW-1185">Reference proteome</keyword>
<gene>
    <name evidence="2" type="ORF">QC761_0016800</name>
</gene>
<dbReference type="RefSeq" id="XP_062737971.1">
    <property type="nucleotide sequence ID" value="XM_062872023.1"/>
</dbReference>
<evidence type="ECO:0000313" key="2">
    <source>
        <dbReference type="EMBL" id="KAK4648996.1"/>
    </source>
</evidence>
<evidence type="ECO:0000313" key="3">
    <source>
        <dbReference type="Proteomes" id="UP001322138"/>
    </source>
</evidence>
<dbReference type="InterPro" id="IPR052895">
    <property type="entry name" value="HetReg/Transcr_Mod"/>
</dbReference>
<dbReference type="Pfam" id="PF06985">
    <property type="entry name" value="HET"/>
    <property type="match status" value="1"/>
</dbReference>
<comment type="caution">
    <text evidence="2">The sequence shown here is derived from an EMBL/GenBank/DDBJ whole genome shotgun (WGS) entry which is preliminary data.</text>
</comment>